<protein>
    <submittedName>
        <fullName evidence="2">Uncharacterized protein</fullName>
    </submittedName>
</protein>
<reference evidence="2" key="1">
    <citation type="submission" date="2022-03" db="EMBL/GenBank/DDBJ databases">
        <authorList>
            <person name="Sayadi A."/>
        </authorList>
    </citation>
    <scope>NUCLEOTIDE SEQUENCE</scope>
</reference>
<evidence type="ECO:0000313" key="3">
    <source>
        <dbReference type="Proteomes" id="UP001152888"/>
    </source>
</evidence>
<evidence type="ECO:0000256" key="1">
    <source>
        <dbReference type="SAM" id="MobiDB-lite"/>
    </source>
</evidence>
<dbReference type="AlphaFoldDB" id="A0A9P0L371"/>
<sequence>MASSQEEVMKFWNNRKTNRWLCNRSLSPSEDKSGNDTRQEKEMENEPPLICAGEGESAEPSRHAASKKYKRQTDMCYFCETDVQNFTQKKVLGRSVSKKCSI</sequence>
<accession>A0A9P0L371</accession>
<dbReference type="EMBL" id="CAKOFQ010007032">
    <property type="protein sequence ID" value="CAH1987918.1"/>
    <property type="molecule type" value="Genomic_DNA"/>
</dbReference>
<feature type="compositionally biased region" description="Basic and acidic residues" evidence="1">
    <location>
        <begin position="29"/>
        <end position="44"/>
    </location>
</feature>
<gene>
    <name evidence="2" type="ORF">ACAOBT_LOCUS18159</name>
</gene>
<proteinExistence type="predicted"/>
<feature type="region of interest" description="Disordered" evidence="1">
    <location>
        <begin position="23"/>
        <end position="66"/>
    </location>
</feature>
<name>A0A9P0L371_ACAOB</name>
<organism evidence="2 3">
    <name type="scientific">Acanthoscelides obtectus</name>
    <name type="common">Bean weevil</name>
    <name type="synonym">Bruchus obtectus</name>
    <dbReference type="NCBI Taxonomy" id="200917"/>
    <lineage>
        <taxon>Eukaryota</taxon>
        <taxon>Metazoa</taxon>
        <taxon>Ecdysozoa</taxon>
        <taxon>Arthropoda</taxon>
        <taxon>Hexapoda</taxon>
        <taxon>Insecta</taxon>
        <taxon>Pterygota</taxon>
        <taxon>Neoptera</taxon>
        <taxon>Endopterygota</taxon>
        <taxon>Coleoptera</taxon>
        <taxon>Polyphaga</taxon>
        <taxon>Cucujiformia</taxon>
        <taxon>Chrysomeloidea</taxon>
        <taxon>Chrysomelidae</taxon>
        <taxon>Bruchinae</taxon>
        <taxon>Bruchini</taxon>
        <taxon>Acanthoscelides</taxon>
    </lineage>
</organism>
<keyword evidence="3" id="KW-1185">Reference proteome</keyword>
<dbReference type="Proteomes" id="UP001152888">
    <property type="component" value="Unassembled WGS sequence"/>
</dbReference>
<comment type="caution">
    <text evidence="2">The sequence shown here is derived from an EMBL/GenBank/DDBJ whole genome shotgun (WGS) entry which is preliminary data.</text>
</comment>
<evidence type="ECO:0000313" key="2">
    <source>
        <dbReference type="EMBL" id="CAH1987918.1"/>
    </source>
</evidence>